<evidence type="ECO:0000259" key="2">
    <source>
        <dbReference type="PROSITE" id="PS50878"/>
    </source>
</evidence>
<accession>A0ABN9W8M1</accession>
<feature type="region of interest" description="Disordered" evidence="1">
    <location>
        <begin position="1470"/>
        <end position="1502"/>
    </location>
</feature>
<feature type="region of interest" description="Disordered" evidence="1">
    <location>
        <begin position="1"/>
        <end position="31"/>
    </location>
</feature>
<sequence length="2151" mass="235462">MGGRLAEQVDAWPPARSQQGAGPGRPAAKAAALEALRSESLRWGKRRLAEPLLCRKRVGVPEWLTEHSAQGPSLAPAGAAAGVASSSSDAFNSKDTPRAWAAEWDSSETQLQGLFPPTSQVWTDLPTARGWNKLECRQCVQKRARSTLWSGRKSWPALGLPPVAPLVPQLQAAGGAADSGPAARRAFAGSPTREDSTTGAVCFRPLEAGRIGMRGKRALRRAVRLALVVGAAWYRARNDVTCFKERTVRLWSFNAESLRRIGRLEELLELAKAENVAIFAMQGTQMDLGMSWQSCGYSVHSHPRSGVGHRDGCLIAISARHFKPGEIRCEHSWLPGRLQGIRIRSLGHSRYERDLYILNGYAPTNDPGRPPNGVDAGAFREAHFSRQVQEGIEAMSLQEYWSDVCGSGKRFADPSEYFNAMEGVIIEAASQDYIDLPQPRGASTGPVFSEATMRLIKIKHHWQYQLAALSPGSRWLTLFFHQKFLEASKICTKAIRSEKRQRMAHLAAFAERSAGENNLRRLFSTVRRLAPKPPAPIMTVNDPQTGLPCFDSERDNQVRVASICSLCNGTAMALHELPVRARDMGRDDDRIGPYDLADIKQGIRNLPNFKGDGKSAMNDYRTISLINHIGKVFARVTALDAMRDISHRISPTQFGAMPGRGTRDAISVAMEVITRHQHAHRVRVRGRTTDPPPMLLVILTDLEKAFDIIARQSIWDSLESLQLRPDARETLEELHDGMCYLYRDVRTRPPCSRIHVQRGVRQGGVESPGLFVAAYDKLVAEVAERQRENEFPGIFVYFDPSLKKIRTSDPLLNDSCECLDVTHLKFLDDLLTLGEVNHFDEAPQLLDLVNGEISFGGMKVNANKTELLLIPSGTGSKRRQKSINSHSTGIVTWQDDEALAVHPQPTVKYLGVRMAASGSYQTEITHRLQSANQAHSRLLRRAFKGGFSPKMKIRLWKALVRSVGLYALEVAVMSKRELLRLESWQVRKLRGLLHSPAHINKLTNREIRRKARVPTVESTLQHRRLKWWRRVLWPVFRGPTPDLYDATLAVRAVIFGRFSFEPPGPREPHGLLAVLKGDLRQLWNTVEAHEQLEARRLFLLHGDLPDLAEPWLKQIHNLSLQHLLLSLPVMFQPIAEVQVAASQKRAAAPNPEDKGEGNDIVGPLAKALARLALQHEAKEKASEQGSQFLGNPLGKRPDALARAVVFRIMEAVLLKRQQVTEAVSQGAEPEAAQAALEALLQMGKLAQNTEAKFVATRCFRIQVSRNEGDSNEEGETRWIFAVNHYPGFKAALNTLRTNGALTAAGIVLQYDIATRSKAAKLVETLAFRSGSGSASGGKKKQSCMARVAAGTHNLLKGLPCTRARSLFAVERSSAETAGRAAWSFSSRRAAEKGDARKDSKKLYTRHRDSECSRIWVQSCRAREPDVPRAGEPEDSVPREGGQSSGPGFGPIHFDPGSVFYNTQAASLTFSWPSRHQTRDDVQGDGDAAGPDGNPGSQQAGEGEKSFLFNSRRMAHQDVVVGATATERAARRSGEAGEALVPARAAQPRDQLGPRRARQPPVSSVLASRARVREGAGASATRRSAVAAEAADDSSTALDFEQWGLDDDYMASLLTAMEERSLAQVESIRLSENRLTSVGAERLHAVSPALVRLKSLDLAHNRLGEAGGMTIARLVRSTPNKSLAELELAGNVIGDRACAELCDALGVPALSARAHAPGPRRQRAGRGGRHRGVLGAARGTTAEAAPEPGLALEPPAQRRSDRVLGVYENNCTVGGQLLRLDLSWNMLGEDANGAATRTAKVLSSLFADGKVMFHLDLSYNCFVSSDCLILAEGLKNNHTLFGIHMSGNEATVDDQGFIVPRPGALARSSSAAEGKMALPRGDLGGPLPRLAARCGDHGDTLLQNTINDLVRSVPPTFEILAKVNSPQRRRLGPRECTSWASVERDVGCCWLCHNWVEQEVSYIPGWSGPEGTPDEVVSVYAFFGIDSFATPTALSVTEEPFSKRLFADWADRSSTMKPQTSVKRTASGRVCRWAAKRMLPPTAHQLEVVFQVNGKFVVANDMPKRDLANPKTLTLARSRVQTEGEPAGAGALSAGLASEAAVAAIRRGSRVPETGLVCAVNLVTPAYAALKNFQYGIGNLMLFLDPILTLEH</sequence>
<proteinExistence type="predicted"/>
<gene>
    <name evidence="3" type="ORF">PCOR1329_LOCUS65016</name>
</gene>
<dbReference type="SMART" id="SM00368">
    <property type="entry name" value="LRR_RI"/>
    <property type="match status" value="4"/>
</dbReference>
<dbReference type="PANTHER" id="PTHR47027:SF20">
    <property type="entry name" value="REVERSE TRANSCRIPTASE-LIKE PROTEIN WITH RNA-DIRECTED DNA POLYMERASE DOMAIN"/>
    <property type="match status" value="1"/>
</dbReference>
<feature type="compositionally biased region" description="Low complexity" evidence="1">
    <location>
        <begin position="1484"/>
        <end position="1495"/>
    </location>
</feature>
<feature type="compositionally biased region" description="Low complexity" evidence="1">
    <location>
        <begin position="17"/>
        <end position="31"/>
    </location>
</feature>
<feature type="region of interest" description="Disordered" evidence="1">
    <location>
        <begin position="69"/>
        <end position="94"/>
    </location>
</feature>
<feature type="region of interest" description="Disordered" evidence="1">
    <location>
        <begin position="174"/>
        <end position="193"/>
    </location>
</feature>
<feature type="compositionally biased region" description="Basic residues" evidence="1">
    <location>
        <begin position="1717"/>
        <end position="1731"/>
    </location>
</feature>
<dbReference type="CDD" id="cd01650">
    <property type="entry name" value="RT_nLTR_like"/>
    <property type="match status" value="1"/>
</dbReference>
<feature type="region of interest" description="Disordered" evidence="1">
    <location>
        <begin position="1421"/>
        <end position="1455"/>
    </location>
</feature>
<feature type="compositionally biased region" description="Low complexity" evidence="1">
    <location>
        <begin position="69"/>
        <end position="90"/>
    </location>
</feature>
<dbReference type="Gene3D" id="3.80.10.10">
    <property type="entry name" value="Ribonuclease Inhibitor"/>
    <property type="match status" value="2"/>
</dbReference>
<feature type="region of interest" description="Disordered" evidence="1">
    <location>
        <begin position="1712"/>
        <end position="1731"/>
    </location>
</feature>
<dbReference type="InterPro" id="IPR032675">
    <property type="entry name" value="LRR_dom_sf"/>
</dbReference>
<reference evidence="3" key="1">
    <citation type="submission" date="2023-10" db="EMBL/GenBank/DDBJ databases">
        <authorList>
            <person name="Chen Y."/>
            <person name="Shah S."/>
            <person name="Dougan E. K."/>
            <person name="Thang M."/>
            <person name="Chan C."/>
        </authorList>
    </citation>
    <scope>NUCLEOTIDE SEQUENCE [LARGE SCALE GENOMIC DNA]</scope>
</reference>
<protein>
    <recommendedName>
        <fullName evidence="2">Reverse transcriptase domain-containing protein</fullName>
    </recommendedName>
</protein>
<dbReference type="Proteomes" id="UP001189429">
    <property type="component" value="Unassembled WGS sequence"/>
</dbReference>
<evidence type="ECO:0000256" key="1">
    <source>
        <dbReference type="SAM" id="MobiDB-lite"/>
    </source>
</evidence>
<dbReference type="Pfam" id="PF00078">
    <property type="entry name" value="RVT_1"/>
    <property type="match status" value="1"/>
</dbReference>
<dbReference type="PROSITE" id="PS50878">
    <property type="entry name" value="RT_POL"/>
    <property type="match status" value="1"/>
</dbReference>
<feature type="compositionally biased region" description="Low complexity" evidence="1">
    <location>
        <begin position="174"/>
        <end position="188"/>
    </location>
</feature>
<evidence type="ECO:0000313" key="3">
    <source>
        <dbReference type="EMBL" id="CAK0882542.1"/>
    </source>
</evidence>
<dbReference type="EMBL" id="CAUYUJ010018305">
    <property type="protein sequence ID" value="CAK0882542.1"/>
    <property type="molecule type" value="Genomic_DNA"/>
</dbReference>
<dbReference type="PANTHER" id="PTHR47027">
    <property type="entry name" value="REVERSE TRANSCRIPTASE DOMAIN-CONTAINING PROTEIN"/>
    <property type="match status" value="1"/>
</dbReference>
<feature type="domain" description="Reverse transcriptase" evidence="2">
    <location>
        <begin position="587"/>
        <end position="914"/>
    </location>
</feature>
<organism evidence="3 4">
    <name type="scientific">Prorocentrum cordatum</name>
    <dbReference type="NCBI Taxonomy" id="2364126"/>
    <lineage>
        <taxon>Eukaryota</taxon>
        <taxon>Sar</taxon>
        <taxon>Alveolata</taxon>
        <taxon>Dinophyceae</taxon>
        <taxon>Prorocentrales</taxon>
        <taxon>Prorocentraceae</taxon>
        <taxon>Prorocentrum</taxon>
    </lineage>
</organism>
<comment type="caution">
    <text evidence="3">The sequence shown here is derived from an EMBL/GenBank/DDBJ whole genome shotgun (WGS) entry which is preliminary data.</text>
</comment>
<feature type="region of interest" description="Disordered" evidence="1">
    <location>
        <begin position="1529"/>
        <end position="1582"/>
    </location>
</feature>
<name>A0ABN9W8M1_9DINO</name>
<keyword evidence="4" id="KW-1185">Reference proteome</keyword>
<evidence type="ECO:0000313" key="4">
    <source>
        <dbReference type="Proteomes" id="UP001189429"/>
    </source>
</evidence>
<dbReference type="SUPFAM" id="SSF52047">
    <property type="entry name" value="RNI-like"/>
    <property type="match status" value="1"/>
</dbReference>
<feature type="compositionally biased region" description="Basic and acidic residues" evidence="1">
    <location>
        <begin position="1421"/>
        <end position="1437"/>
    </location>
</feature>
<dbReference type="InterPro" id="IPR000477">
    <property type="entry name" value="RT_dom"/>
</dbReference>